<sequence>MNADPKLIAPPVDDARLAEYFREVESFQMNKARSARRSGRVAWSIAGALLVICLVLALAVVSMLPLQRLVPVFITVHADGTMTSSTNFSNLPANEQEAAIRAALWQYVRDRESYDFADALYRYDVTSLMSDPTVRSDYQAAFLDKAPNSPSPQVRIGRKGQASVSMVNMSFVRRHVALVRFHRTVLMYGSAPITTTWTATVQFQLVRTLPVSARLSDPSGLIVTNYQSSKDTP</sequence>
<keyword evidence="2 5" id="KW-0812">Transmembrane</keyword>
<evidence type="ECO:0000313" key="8">
    <source>
        <dbReference type="Proteomes" id="UP001521209"/>
    </source>
</evidence>
<evidence type="ECO:0000259" key="6">
    <source>
        <dbReference type="Pfam" id="PF04335"/>
    </source>
</evidence>
<dbReference type="CDD" id="cd16424">
    <property type="entry name" value="VirB8"/>
    <property type="match status" value="1"/>
</dbReference>
<proteinExistence type="predicted"/>
<dbReference type="SUPFAM" id="SSF54427">
    <property type="entry name" value="NTF2-like"/>
    <property type="match status" value="1"/>
</dbReference>
<dbReference type="Proteomes" id="UP001521209">
    <property type="component" value="Unassembled WGS sequence"/>
</dbReference>
<evidence type="ECO:0000256" key="3">
    <source>
        <dbReference type="ARBA" id="ARBA00022989"/>
    </source>
</evidence>
<keyword evidence="4 5" id="KW-0472">Membrane</keyword>
<name>A0ABS9E1M9_9PROT</name>
<evidence type="ECO:0000256" key="5">
    <source>
        <dbReference type="SAM" id="Phobius"/>
    </source>
</evidence>
<evidence type="ECO:0000313" key="7">
    <source>
        <dbReference type="EMBL" id="MCF3948258.1"/>
    </source>
</evidence>
<dbReference type="EMBL" id="JAKGBZ010000044">
    <property type="protein sequence ID" value="MCF3948258.1"/>
    <property type="molecule type" value="Genomic_DNA"/>
</dbReference>
<keyword evidence="8" id="KW-1185">Reference proteome</keyword>
<reference evidence="7 8" key="1">
    <citation type="submission" date="2022-01" db="EMBL/GenBank/DDBJ databases">
        <authorList>
            <person name="Won M."/>
            <person name="Kim S.-J."/>
            <person name="Kwon S.-W."/>
        </authorList>
    </citation>
    <scope>NUCLEOTIDE SEQUENCE [LARGE SCALE GENOMIC DNA]</scope>
    <source>
        <strain evidence="7 8">KCTC 23505</strain>
    </source>
</reference>
<evidence type="ECO:0000256" key="2">
    <source>
        <dbReference type="ARBA" id="ARBA00022692"/>
    </source>
</evidence>
<protein>
    <submittedName>
        <fullName evidence="7">Type IV secretion system protein VirB8</fullName>
    </submittedName>
</protein>
<dbReference type="RefSeq" id="WP_235705542.1">
    <property type="nucleotide sequence ID" value="NZ_JAKGBZ010000044.1"/>
</dbReference>
<dbReference type="Gene3D" id="3.10.450.230">
    <property type="entry name" value="VirB8 protein"/>
    <property type="match status" value="1"/>
</dbReference>
<evidence type="ECO:0000256" key="1">
    <source>
        <dbReference type="ARBA" id="ARBA00004167"/>
    </source>
</evidence>
<keyword evidence="3 5" id="KW-1133">Transmembrane helix</keyword>
<comment type="subcellular location">
    <subcellularLocation>
        <location evidence="1">Membrane</location>
        <topology evidence="1">Single-pass membrane protein</topology>
    </subcellularLocation>
</comment>
<dbReference type="Pfam" id="PF04335">
    <property type="entry name" value="VirB8"/>
    <property type="match status" value="1"/>
</dbReference>
<organism evidence="7 8">
    <name type="scientific">Acidiphilium iwatense</name>
    <dbReference type="NCBI Taxonomy" id="768198"/>
    <lineage>
        <taxon>Bacteria</taxon>
        <taxon>Pseudomonadati</taxon>
        <taxon>Pseudomonadota</taxon>
        <taxon>Alphaproteobacteria</taxon>
        <taxon>Acetobacterales</taxon>
        <taxon>Acidocellaceae</taxon>
        <taxon>Acidiphilium</taxon>
    </lineage>
</organism>
<dbReference type="InterPro" id="IPR007430">
    <property type="entry name" value="VirB8"/>
</dbReference>
<feature type="transmembrane region" description="Helical" evidence="5">
    <location>
        <begin position="41"/>
        <end position="64"/>
    </location>
</feature>
<feature type="domain" description="Bacterial virulence protein VirB8" evidence="6">
    <location>
        <begin position="25"/>
        <end position="231"/>
    </location>
</feature>
<gene>
    <name evidence="7" type="ORF">L2A60_16410</name>
</gene>
<evidence type="ECO:0000256" key="4">
    <source>
        <dbReference type="ARBA" id="ARBA00023136"/>
    </source>
</evidence>
<dbReference type="InterPro" id="IPR032710">
    <property type="entry name" value="NTF2-like_dom_sf"/>
</dbReference>
<comment type="caution">
    <text evidence="7">The sequence shown here is derived from an EMBL/GenBank/DDBJ whole genome shotgun (WGS) entry which is preliminary data.</text>
</comment>
<accession>A0ABS9E1M9</accession>
<dbReference type="NCBIfam" id="NF010439">
    <property type="entry name" value="PRK13865.1"/>
    <property type="match status" value="1"/>
</dbReference>